<dbReference type="PANTHER" id="PTHR32319:SF0">
    <property type="entry name" value="BACTERIAL HEMOLYSIN-LIKE PROTEIN"/>
    <property type="match status" value="1"/>
</dbReference>
<feature type="domain" description="RNA-binding S4" evidence="4">
    <location>
        <begin position="7"/>
        <end position="65"/>
    </location>
</feature>
<dbReference type="InterPro" id="IPR002942">
    <property type="entry name" value="S4_RNA-bd"/>
</dbReference>
<evidence type="ECO:0000313" key="5">
    <source>
        <dbReference type="EMBL" id="EAU55306.1"/>
    </source>
</evidence>
<dbReference type="InterPro" id="IPR004538">
    <property type="entry name" value="Hemolysin_A/TlyA"/>
</dbReference>
<name>Q0F185_9PROT</name>
<dbReference type="SUPFAM" id="SSF53335">
    <property type="entry name" value="S-adenosyl-L-methionine-dependent methyltransferases"/>
    <property type="match status" value="1"/>
</dbReference>
<dbReference type="InterPro" id="IPR002877">
    <property type="entry name" value="RNA_MeTrfase_FtsJ_dom"/>
</dbReference>
<evidence type="ECO:0000256" key="3">
    <source>
        <dbReference type="PROSITE-ProRule" id="PRU00182"/>
    </source>
</evidence>
<dbReference type="Gene3D" id="3.10.290.10">
    <property type="entry name" value="RNA-binding S4 domain"/>
    <property type="match status" value="1"/>
</dbReference>
<keyword evidence="1 3" id="KW-0694">RNA-binding</keyword>
<dbReference type="PIRSF" id="PIRSF005578">
    <property type="entry name" value="TlyA"/>
    <property type="match status" value="1"/>
</dbReference>
<dbReference type="InterPro" id="IPR029063">
    <property type="entry name" value="SAM-dependent_MTases_sf"/>
</dbReference>
<dbReference type="Proteomes" id="UP000005297">
    <property type="component" value="Unassembled WGS sequence"/>
</dbReference>
<evidence type="ECO:0000259" key="4">
    <source>
        <dbReference type="SMART" id="SM00363"/>
    </source>
</evidence>
<accession>Q0F185</accession>
<dbReference type="InterPro" id="IPR047048">
    <property type="entry name" value="TlyA"/>
</dbReference>
<proteinExistence type="inferred from homology"/>
<evidence type="ECO:0000256" key="2">
    <source>
        <dbReference type="ARBA" id="ARBA00029460"/>
    </source>
</evidence>
<dbReference type="SMART" id="SM00363">
    <property type="entry name" value="S4"/>
    <property type="match status" value="1"/>
</dbReference>
<evidence type="ECO:0000256" key="1">
    <source>
        <dbReference type="ARBA" id="ARBA00022884"/>
    </source>
</evidence>
<dbReference type="HOGENOM" id="CLU_058015_3_0_0"/>
<dbReference type="GO" id="GO:0008168">
    <property type="term" value="F:methyltransferase activity"/>
    <property type="evidence" value="ECO:0007669"/>
    <property type="project" value="InterPro"/>
</dbReference>
<dbReference type="PROSITE" id="PS50889">
    <property type="entry name" value="S4"/>
    <property type="match status" value="1"/>
</dbReference>
<comment type="caution">
    <text evidence="5">The sequence shown here is derived from an EMBL/GenBank/DDBJ whole genome shotgun (WGS) entry which is preliminary data.</text>
</comment>
<dbReference type="SUPFAM" id="SSF55174">
    <property type="entry name" value="Alpha-L RNA-binding motif"/>
    <property type="match status" value="1"/>
</dbReference>
<dbReference type="CDD" id="cd02440">
    <property type="entry name" value="AdoMet_MTases"/>
    <property type="match status" value="1"/>
</dbReference>
<dbReference type="InParanoid" id="Q0F185"/>
<dbReference type="EMBL" id="AATS01000003">
    <property type="protein sequence ID" value="EAU55306.1"/>
    <property type="molecule type" value="Genomic_DNA"/>
</dbReference>
<dbReference type="CDD" id="cd00165">
    <property type="entry name" value="S4"/>
    <property type="match status" value="1"/>
</dbReference>
<dbReference type="Gene3D" id="3.40.50.150">
    <property type="entry name" value="Vaccinia Virus protein VP39"/>
    <property type="match status" value="1"/>
</dbReference>
<dbReference type="AlphaFoldDB" id="Q0F185"/>
<protein>
    <submittedName>
        <fullName evidence="5">Hemolysin A</fullName>
    </submittedName>
</protein>
<organism evidence="5 6">
    <name type="scientific">Mariprofundus ferrooxydans PV-1</name>
    <dbReference type="NCBI Taxonomy" id="314345"/>
    <lineage>
        <taxon>Bacteria</taxon>
        <taxon>Pseudomonadati</taxon>
        <taxon>Pseudomonadota</taxon>
        <taxon>Candidatius Mariprofundia</taxon>
        <taxon>Mariprofundales</taxon>
        <taxon>Mariprofundaceae</taxon>
        <taxon>Mariprofundus</taxon>
    </lineage>
</organism>
<sequence length="251" mass="27927">MAKAKKIRLDQLLFDRGLTDTLDIARRHIMAGLVYVDGQKADKAGMTWREDADIEVREVLPYVSRGGLKLAGALDFFPFQAKGAVCMDAGASTGGFTDVLLQQGALRVYAVDVGHGQLHYRLQHDERVINLEKTHVRKLDNTLIPEPVDALVIDTSFISLTRVLPCCWPFLKPGGWCVALIKPQFEVEPKHLDRGVVRDDEYRQQAIKRVCDMVITLPDAEVVGITESPIHGPKGNVEYLLGITRTLKPSD</sequence>
<dbReference type="GO" id="GO:0003723">
    <property type="term" value="F:RNA binding"/>
    <property type="evidence" value="ECO:0007669"/>
    <property type="project" value="UniProtKB-KW"/>
</dbReference>
<dbReference type="GO" id="GO:0032259">
    <property type="term" value="P:methylation"/>
    <property type="evidence" value="ECO:0007669"/>
    <property type="project" value="InterPro"/>
</dbReference>
<dbReference type="Pfam" id="PF01728">
    <property type="entry name" value="FtsJ"/>
    <property type="match status" value="1"/>
</dbReference>
<gene>
    <name evidence="5" type="ORF">SPV1_11256</name>
</gene>
<dbReference type="eggNOG" id="COG1189">
    <property type="taxonomic scope" value="Bacteria"/>
</dbReference>
<dbReference type="Pfam" id="PF01479">
    <property type="entry name" value="S4"/>
    <property type="match status" value="1"/>
</dbReference>
<dbReference type="STRING" id="314344.AL013_09160"/>
<keyword evidence="6" id="KW-1185">Reference proteome</keyword>
<dbReference type="NCBIfam" id="TIGR00478">
    <property type="entry name" value="tly"/>
    <property type="match status" value="1"/>
</dbReference>
<evidence type="ECO:0000313" key="6">
    <source>
        <dbReference type="Proteomes" id="UP000005297"/>
    </source>
</evidence>
<dbReference type="PANTHER" id="PTHR32319">
    <property type="entry name" value="BACTERIAL HEMOLYSIN-LIKE PROTEIN"/>
    <property type="match status" value="1"/>
</dbReference>
<reference evidence="5 6" key="1">
    <citation type="submission" date="2006-09" db="EMBL/GenBank/DDBJ databases">
        <authorList>
            <person name="Emerson D."/>
            <person name="Ferriera S."/>
            <person name="Johnson J."/>
            <person name="Kravitz S."/>
            <person name="Halpern A."/>
            <person name="Remington K."/>
            <person name="Beeson K."/>
            <person name="Tran B."/>
            <person name="Rogers Y.-H."/>
            <person name="Friedman R."/>
            <person name="Venter J.C."/>
        </authorList>
    </citation>
    <scope>NUCLEOTIDE SEQUENCE [LARGE SCALE GENOMIC DNA]</scope>
    <source>
        <strain evidence="5 6">PV-1</strain>
    </source>
</reference>
<dbReference type="RefSeq" id="WP_009849769.1">
    <property type="nucleotide sequence ID" value="NZ_DS022294.1"/>
</dbReference>
<dbReference type="InterPro" id="IPR036986">
    <property type="entry name" value="S4_RNA-bd_sf"/>
</dbReference>
<dbReference type="OrthoDB" id="5291275at2"/>
<comment type="similarity">
    <text evidence="2">Belongs to the TlyA family.</text>
</comment>